<feature type="domain" description="PH" evidence="2">
    <location>
        <begin position="25"/>
        <end position="125"/>
    </location>
</feature>
<evidence type="ECO:0000313" key="3">
    <source>
        <dbReference type="EMBL" id="KAK7095682.1"/>
    </source>
</evidence>
<dbReference type="InterPro" id="IPR011993">
    <property type="entry name" value="PH-like_dom_sf"/>
</dbReference>
<dbReference type="Gene3D" id="2.30.29.30">
    <property type="entry name" value="Pleckstrin-homology domain (PH domain)/Phosphotyrosine-binding domain (PTB)"/>
    <property type="match status" value="1"/>
</dbReference>
<accession>A0AAN9AYX6</accession>
<dbReference type="Pfam" id="PF00169">
    <property type="entry name" value="PH"/>
    <property type="match status" value="1"/>
</dbReference>
<dbReference type="EMBL" id="JBAMIC010000014">
    <property type="protein sequence ID" value="KAK7095682.1"/>
    <property type="molecule type" value="Genomic_DNA"/>
</dbReference>
<dbReference type="SUPFAM" id="SSF50729">
    <property type="entry name" value="PH domain-like"/>
    <property type="match status" value="1"/>
</dbReference>
<dbReference type="PROSITE" id="PS50003">
    <property type="entry name" value="PH_DOMAIN"/>
    <property type="match status" value="1"/>
</dbReference>
<feature type="compositionally biased region" description="Polar residues" evidence="1">
    <location>
        <begin position="16"/>
        <end position="25"/>
    </location>
</feature>
<sequence length="142" mass="15730">MASQQGGGGARPKTPRQGSETMQQASRKEGWLVVRKTYLMGLVKSHRGRYCVLEGHSRLVIYKDDTKTKVKAVCPLQQVLDVTATVPSSYVFEIRMAGDIPPLVLASRDKADMLDWIDTLIDDIMFINGPAQHDNCPSQGKL</sequence>
<reference evidence="3 4" key="1">
    <citation type="submission" date="2024-02" db="EMBL/GenBank/DDBJ databases">
        <title>Chromosome-scale genome assembly of the rough periwinkle Littorina saxatilis.</title>
        <authorList>
            <person name="De Jode A."/>
            <person name="Faria R."/>
            <person name="Formenti G."/>
            <person name="Sims Y."/>
            <person name="Smith T.P."/>
            <person name="Tracey A."/>
            <person name="Wood J.M.D."/>
            <person name="Zagrodzka Z.B."/>
            <person name="Johannesson K."/>
            <person name="Butlin R.K."/>
            <person name="Leder E.H."/>
        </authorList>
    </citation>
    <scope>NUCLEOTIDE SEQUENCE [LARGE SCALE GENOMIC DNA]</scope>
    <source>
        <strain evidence="3">Snail1</strain>
        <tissue evidence="3">Muscle</tissue>
    </source>
</reference>
<dbReference type="InterPro" id="IPR001849">
    <property type="entry name" value="PH_domain"/>
</dbReference>
<evidence type="ECO:0000259" key="2">
    <source>
        <dbReference type="PROSITE" id="PS50003"/>
    </source>
</evidence>
<evidence type="ECO:0000313" key="4">
    <source>
        <dbReference type="Proteomes" id="UP001374579"/>
    </source>
</evidence>
<feature type="region of interest" description="Disordered" evidence="1">
    <location>
        <begin position="1"/>
        <end position="27"/>
    </location>
</feature>
<protein>
    <recommendedName>
        <fullName evidence="2">PH domain-containing protein</fullName>
    </recommendedName>
</protein>
<comment type="caution">
    <text evidence="3">The sequence shown here is derived from an EMBL/GenBank/DDBJ whole genome shotgun (WGS) entry which is preliminary data.</text>
</comment>
<dbReference type="SMART" id="SM00233">
    <property type="entry name" value="PH"/>
    <property type="match status" value="1"/>
</dbReference>
<evidence type="ECO:0000256" key="1">
    <source>
        <dbReference type="SAM" id="MobiDB-lite"/>
    </source>
</evidence>
<gene>
    <name evidence="3" type="ORF">V1264_005057</name>
</gene>
<keyword evidence="4" id="KW-1185">Reference proteome</keyword>
<proteinExistence type="predicted"/>
<dbReference type="Proteomes" id="UP001374579">
    <property type="component" value="Unassembled WGS sequence"/>
</dbReference>
<organism evidence="3 4">
    <name type="scientific">Littorina saxatilis</name>
    <dbReference type="NCBI Taxonomy" id="31220"/>
    <lineage>
        <taxon>Eukaryota</taxon>
        <taxon>Metazoa</taxon>
        <taxon>Spiralia</taxon>
        <taxon>Lophotrochozoa</taxon>
        <taxon>Mollusca</taxon>
        <taxon>Gastropoda</taxon>
        <taxon>Caenogastropoda</taxon>
        <taxon>Littorinimorpha</taxon>
        <taxon>Littorinoidea</taxon>
        <taxon>Littorinidae</taxon>
        <taxon>Littorina</taxon>
    </lineage>
</organism>
<name>A0AAN9AYX6_9CAEN</name>
<dbReference type="AlphaFoldDB" id="A0AAN9AYX6"/>
<feature type="compositionally biased region" description="Gly residues" evidence="1">
    <location>
        <begin position="1"/>
        <end position="10"/>
    </location>
</feature>